<protein>
    <recommendedName>
        <fullName evidence="3">PqqD family peptide modification chaperone</fullName>
    </recommendedName>
</protein>
<comment type="caution">
    <text evidence="1">The sequence shown here is derived from an EMBL/GenBank/DDBJ whole genome shotgun (WGS) entry which is preliminary data.</text>
</comment>
<dbReference type="InterPro" id="IPR041881">
    <property type="entry name" value="PqqD_sf"/>
</dbReference>
<dbReference type="RefSeq" id="WP_232497604.1">
    <property type="nucleotide sequence ID" value="NZ_BAAANH010000004.1"/>
</dbReference>
<dbReference type="Gene3D" id="1.10.10.1150">
    <property type="entry name" value="Coenzyme PQQ synthesis protein D (PqqD)"/>
    <property type="match status" value="1"/>
</dbReference>
<evidence type="ECO:0000313" key="2">
    <source>
        <dbReference type="Proteomes" id="UP001500506"/>
    </source>
</evidence>
<dbReference type="Pfam" id="PF05402">
    <property type="entry name" value="PqqD"/>
    <property type="match status" value="1"/>
</dbReference>
<keyword evidence="2" id="KW-1185">Reference proteome</keyword>
<dbReference type="EMBL" id="BAAANH010000004">
    <property type="protein sequence ID" value="GAA1762312.1"/>
    <property type="molecule type" value="Genomic_DNA"/>
</dbReference>
<reference evidence="2" key="1">
    <citation type="journal article" date="2019" name="Int. J. Syst. Evol. Microbiol.">
        <title>The Global Catalogue of Microorganisms (GCM) 10K type strain sequencing project: providing services to taxonomists for standard genome sequencing and annotation.</title>
        <authorList>
            <consortium name="The Broad Institute Genomics Platform"/>
            <consortium name="The Broad Institute Genome Sequencing Center for Infectious Disease"/>
            <person name="Wu L."/>
            <person name="Ma J."/>
        </authorList>
    </citation>
    <scope>NUCLEOTIDE SEQUENCE [LARGE SCALE GENOMIC DNA]</scope>
    <source>
        <strain evidence="2">JCM 14319</strain>
    </source>
</reference>
<organism evidence="1 2">
    <name type="scientific">Agromyces humatus</name>
    <dbReference type="NCBI Taxonomy" id="279573"/>
    <lineage>
        <taxon>Bacteria</taxon>
        <taxon>Bacillati</taxon>
        <taxon>Actinomycetota</taxon>
        <taxon>Actinomycetes</taxon>
        <taxon>Micrococcales</taxon>
        <taxon>Microbacteriaceae</taxon>
        <taxon>Agromyces</taxon>
    </lineage>
</organism>
<sequence>MTRLRPAAGVGTLESDGTVYVAPLPDGPIVVLEGIAVLIWGEACGGDRDTIADRVAEATDAPPDEIRAHVDAFVADLVARGLLEVQ</sequence>
<name>A0ABP4WT35_9MICO</name>
<proteinExistence type="predicted"/>
<dbReference type="InterPro" id="IPR008792">
    <property type="entry name" value="PQQD"/>
</dbReference>
<gene>
    <name evidence="1" type="ORF">GCM10009747_22070</name>
</gene>
<dbReference type="Proteomes" id="UP001500506">
    <property type="component" value="Unassembled WGS sequence"/>
</dbReference>
<evidence type="ECO:0008006" key="3">
    <source>
        <dbReference type="Google" id="ProtNLM"/>
    </source>
</evidence>
<evidence type="ECO:0000313" key="1">
    <source>
        <dbReference type="EMBL" id="GAA1762312.1"/>
    </source>
</evidence>
<accession>A0ABP4WT35</accession>